<dbReference type="AlphaFoldDB" id="A0A2P6VBI2"/>
<dbReference type="OrthoDB" id="2014201at2759"/>
<dbReference type="SUPFAM" id="SSF53448">
    <property type="entry name" value="Nucleotide-diphospho-sugar transferases"/>
    <property type="match status" value="1"/>
</dbReference>
<protein>
    <recommendedName>
        <fullName evidence="1">Hexosyltransferase</fullName>
        <ecNumber evidence="1">2.4.1.-</ecNumber>
    </recommendedName>
</protein>
<evidence type="ECO:0000256" key="1">
    <source>
        <dbReference type="RuleBase" id="RU362027"/>
    </source>
</evidence>
<evidence type="ECO:0000313" key="3">
    <source>
        <dbReference type="EMBL" id="PSC71445.1"/>
    </source>
</evidence>
<name>A0A2P6VBI2_9CHLO</name>
<reference evidence="3 4" key="1">
    <citation type="journal article" date="2018" name="Plant J.">
        <title>Genome sequences of Chlorella sorokiniana UTEX 1602 and Micractinium conductrix SAG 241.80: implications to maltose excretion by a green alga.</title>
        <authorList>
            <person name="Arriola M.B."/>
            <person name="Velmurugan N."/>
            <person name="Zhang Y."/>
            <person name="Plunkett M.H."/>
            <person name="Hondzo H."/>
            <person name="Barney B.M."/>
        </authorList>
    </citation>
    <scope>NUCLEOTIDE SEQUENCE [LARGE SCALE GENOMIC DNA]</scope>
    <source>
        <strain evidence="3 4">SAG 241.80</strain>
    </source>
</reference>
<proteinExistence type="inferred from homology"/>
<dbReference type="InterPro" id="IPR050587">
    <property type="entry name" value="GNT1/Glycosyltrans_8"/>
</dbReference>
<dbReference type="GO" id="GO:0016757">
    <property type="term" value="F:glycosyltransferase activity"/>
    <property type="evidence" value="ECO:0007669"/>
    <property type="project" value="InterPro"/>
</dbReference>
<accession>A0A2P6VBI2</accession>
<feature type="region of interest" description="Disordered" evidence="2">
    <location>
        <begin position="1"/>
        <end position="26"/>
    </location>
</feature>
<dbReference type="PANTHER" id="PTHR11183">
    <property type="entry name" value="GLYCOGENIN SUBFAMILY MEMBER"/>
    <property type="match status" value="1"/>
</dbReference>
<dbReference type="InterPro" id="IPR002495">
    <property type="entry name" value="Glyco_trans_8"/>
</dbReference>
<feature type="compositionally biased region" description="Low complexity" evidence="2">
    <location>
        <begin position="8"/>
        <end position="26"/>
    </location>
</feature>
<dbReference type="STRING" id="554055.A0A2P6VBI2"/>
<evidence type="ECO:0000256" key="2">
    <source>
        <dbReference type="SAM" id="MobiDB-lite"/>
    </source>
</evidence>
<dbReference type="InterPro" id="IPR029044">
    <property type="entry name" value="Nucleotide-diphossugar_trans"/>
</dbReference>
<dbReference type="Gene3D" id="3.90.550.10">
    <property type="entry name" value="Spore Coat Polysaccharide Biosynthesis Protein SpsA, Chain A"/>
    <property type="match status" value="1"/>
</dbReference>
<organism evidence="3 4">
    <name type="scientific">Micractinium conductrix</name>
    <dbReference type="NCBI Taxonomy" id="554055"/>
    <lineage>
        <taxon>Eukaryota</taxon>
        <taxon>Viridiplantae</taxon>
        <taxon>Chlorophyta</taxon>
        <taxon>core chlorophytes</taxon>
        <taxon>Trebouxiophyceae</taxon>
        <taxon>Chlorellales</taxon>
        <taxon>Chlorellaceae</taxon>
        <taxon>Chlorella clade</taxon>
        <taxon>Micractinium</taxon>
    </lineage>
</organism>
<dbReference type="Pfam" id="PF01501">
    <property type="entry name" value="Glyco_transf_8"/>
    <property type="match status" value="1"/>
</dbReference>
<evidence type="ECO:0000313" key="4">
    <source>
        <dbReference type="Proteomes" id="UP000239649"/>
    </source>
</evidence>
<gene>
    <name evidence="3" type="ORF">C2E20_5061</name>
</gene>
<dbReference type="EMBL" id="LHPF02000014">
    <property type="protein sequence ID" value="PSC71445.1"/>
    <property type="molecule type" value="Genomic_DNA"/>
</dbReference>
<dbReference type="Proteomes" id="UP000239649">
    <property type="component" value="Unassembled WGS sequence"/>
</dbReference>
<keyword evidence="4" id="KW-1185">Reference proteome</keyword>
<comment type="similarity">
    <text evidence="1">Belongs to the glycosyltransferase 8 family.</text>
</comment>
<keyword evidence="3" id="KW-0808">Transferase</keyword>
<sequence length="269" mass="28686">MPAALDTARAPSASSSSLESLGLAAPGTPAATAEGGAVIELAAPLAAPRPRAYVTLLTRDRYLPGVQALARSLQAVGAAHPLLVMHTPDTLSAEAVAALHGEPGCEPLRIQRYRPPGKHAASTYKLPAYAECWSKLRMWQLEQYERLIYLDADMILLRSIDHLFDLPHGFWAGAVQAPDCTAGRQTLAERDACPLFCCDRPQYFNAGLFVMQPSAAELARFECMLAAGKAVVGGYAEQDLLNAAFAQPIPLCCRAPGACCRTPSTAKRA</sequence>
<comment type="caution">
    <text evidence="3">The sequence shown here is derived from an EMBL/GenBank/DDBJ whole genome shotgun (WGS) entry which is preliminary data.</text>
</comment>
<dbReference type="EC" id="2.4.1.-" evidence="1"/>